<evidence type="ECO:0000256" key="6">
    <source>
        <dbReference type="ARBA" id="ARBA00023242"/>
    </source>
</evidence>
<feature type="domain" description="TF-B3" evidence="8">
    <location>
        <begin position="7"/>
        <end position="92"/>
    </location>
</feature>
<dbReference type="SUPFAM" id="SSF101936">
    <property type="entry name" value="DNA-binding pseudobarrel domain"/>
    <property type="match status" value="1"/>
</dbReference>
<dbReference type="GO" id="GO:0003677">
    <property type="term" value="F:DNA binding"/>
    <property type="evidence" value="ECO:0007669"/>
    <property type="project" value="UniProtKB-KW"/>
</dbReference>
<dbReference type="PROSITE" id="PS50863">
    <property type="entry name" value="B3"/>
    <property type="match status" value="1"/>
</dbReference>
<comment type="subcellular location">
    <subcellularLocation>
        <location evidence="1">Nucleus</location>
    </subcellularLocation>
</comment>
<keyword evidence="3" id="KW-0805">Transcription regulation</keyword>
<evidence type="ECO:0000256" key="3">
    <source>
        <dbReference type="ARBA" id="ARBA00023015"/>
    </source>
</evidence>
<keyword evidence="2" id="KW-0677">Repeat</keyword>
<dbReference type="Pfam" id="PF02362">
    <property type="entry name" value="B3"/>
    <property type="match status" value="1"/>
</dbReference>
<evidence type="ECO:0000259" key="8">
    <source>
        <dbReference type="PROSITE" id="PS50863"/>
    </source>
</evidence>
<keyword evidence="5" id="KW-0804">Transcription</keyword>
<dbReference type="CDD" id="cd10017">
    <property type="entry name" value="B3_DNA"/>
    <property type="match status" value="1"/>
</dbReference>
<sequence length="393" mass="44543">MEVSTKATQFLKHVSLGFTEGIKIPDLFLECLELNNAVLRKDGKEWIVKIQGQYFRDGWDEFARDNLLGIGDFVAFRHHGNMVFDVVIFDCNGSEKEDRSSMEARATIAAKRSSKKINYQGRDEEEEISSAKGKKMRLDDGTKVEPKPYTNGKNAVLASTSRFTDVEVEAGTSSEMLITREDIRFSLNMLREMRLFLDGSAVPMRACNQHHTMMSFRKAMKLAPTCRFIGVDEVYGARSGEISRIISALLLGKISNQLRDTLRTFREQHAQTCAHYSRCKAKVAEYVNLQMRAKFLLGMATDLEKQYHDALAANKKCSFYSDDQIDQPEGFSQSKSLRFQQILQELNNLRDTLVSEKSSFKQSTLVVKTAEAAWANVVKSLPMMVLGTRPYGF</sequence>
<evidence type="ECO:0000256" key="7">
    <source>
        <dbReference type="SAM" id="MobiDB-lite"/>
    </source>
</evidence>
<accession>A0AAV1EBX0</accession>
<evidence type="ECO:0000313" key="9">
    <source>
        <dbReference type="EMBL" id="CAI9117217.1"/>
    </source>
</evidence>
<feature type="region of interest" description="Disordered" evidence="7">
    <location>
        <begin position="120"/>
        <end position="151"/>
    </location>
</feature>
<dbReference type="Gene3D" id="2.40.330.10">
    <property type="entry name" value="DNA-binding pseudobarrel domain"/>
    <property type="match status" value="1"/>
</dbReference>
<evidence type="ECO:0000256" key="5">
    <source>
        <dbReference type="ARBA" id="ARBA00023163"/>
    </source>
</evidence>
<keyword evidence="10" id="KW-1185">Reference proteome</keyword>
<name>A0AAV1EBX0_OLDCO</name>
<dbReference type="PANTHER" id="PTHR31674:SF62">
    <property type="entry name" value="B3 DOMAIN-CONTAINING PROTEIN REM14-RELATED"/>
    <property type="match status" value="1"/>
</dbReference>
<dbReference type="Proteomes" id="UP001161247">
    <property type="component" value="Chromosome 9"/>
</dbReference>
<protein>
    <submittedName>
        <fullName evidence="9">OLC1v1018566C1</fullName>
    </submittedName>
</protein>
<dbReference type="GO" id="GO:0005634">
    <property type="term" value="C:nucleus"/>
    <property type="evidence" value="ECO:0007669"/>
    <property type="project" value="UniProtKB-SubCell"/>
</dbReference>
<proteinExistence type="predicted"/>
<dbReference type="InterPro" id="IPR039218">
    <property type="entry name" value="REM_fam"/>
</dbReference>
<evidence type="ECO:0000256" key="1">
    <source>
        <dbReference type="ARBA" id="ARBA00004123"/>
    </source>
</evidence>
<dbReference type="AlphaFoldDB" id="A0AAV1EBX0"/>
<dbReference type="SMART" id="SM01019">
    <property type="entry name" value="B3"/>
    <property type="match status" value="1"/>
</dbReference>
<dbReference type="InterPro" id="IPR003340">
    <property type="entry name" value="B3_DNA-bd"/>
</dbReference>
<dbReference type="InterPro" id="IPR015300">
    <property type="entry name" value="DNA-bd_pseudobarrel_sf"/>
</dbReference>
<evidence type="ECO:0000256" key="4">
    <source>
        <dbReference type="ARBA" id="ARBA00023125"/>
    </source>
</evidence>
<keyword evidence="6" id="KW-0539">Nucleus</keyword>
<organism evidence="9 10">
    <name type="scientific">Oldenlandia corymbosa var. corymbosa</name>
    <dbReference type="NCBI Taxonomy" id="529605"/>
    <lineage>
        <taxon>Eukaryota</taxon>
        <taxon>Viridiplantae</taxon>
        <taxon>Streptophyta</taxon>
        <taxon>Embryophyta</taxon>
        <taxon>Tracheophyta</taxon>
        <taxon>Spermatophyta</taxon>
        <taxon>Magnoliopsida</taxon>
        <taxon>eudicotyledons</taxon>
        <taxon>Gunneridae</taxon>
        <taxon>Pentapetalae</taxon>
        <taxon>asterids</taxon>
        <taxon>lamiids</taxon>
        <taxon>Gentianales</taxon>
        <taxon>Rubiaceae</taxon>
        <taxon>Rubioideae</taxon>
        <taxon>Spermacoceae</taxon>
        <taxon>Hedyotis-Oldenlandia complex</taxon>
        <taxon>Oldenlandia</taxon>
    </lineage>
</organism>
<reference evidence="9" key="1">
    <citation type="submission" date="2023-03" db="EMBL/GenBank/DDBJ databases">
        <authorList>
            <person name="Julca I."/>
        </authorList>
    </citation>
    <scope>NUCLEOTIDE SEQUENCE</scope>
</reference>
<evidence type="ECO:0000256" key="2">
    <source>
        <dbReference type="ARBA" id="ARBA00022737"/>
    </source>
</evidence>
<evidence type="ECO:0000313" key="10">
    <source>
        <dbReference type="Proteomes" id="UP001161247"/>
    </source>
</evidence>
<gene>
    <name evidence="9" type="ORF">OLC1_LOCUS23312</name>
</gene>
<feature type="compositionally biased region" description="Basic and acidic residues" evidence="7">
    <location>
        <begin position="136"/>
        <end position="146"/>
    </location>
</feature>
<keyword evidence="4" id="KW-0238">DNA-binding</keyword>
<dbReference type="EMBL" id="OX459126">
    <property type="protein sequence ID" value="CAI9117217.1"/>
    <property type="molecule type" value="Genomic_DNA"/>
</dbReference>
<dbReference type="PANTHER" id="PTHR31674">
    <property type="entry name" value="B3 DOMAIN-CONTAINING PROTEIN REM-LIKE 3-RELATED"/>
    <property type="match status" value="1"/>
</dbReference>